<keyword evidence="1" id="KW-0732">Signal</keyword>
<gene>
    <name evidence="3" type="ORF">LDAN0321_LOCUS14329</name>
</gene>
<dbReference type="InterPro" id="IPR003034">
    <property type="entry name" value="SAP_dom"/>
</dbReference>
<feature type="signal peptide" evidence="1">
    <location>
        <begin position="1"/>
        <end position="26"/>
    </location>
</feature>
<organism evidence="3">
    <name type="scientific">Leptocylindrus danicus</name>
    <dbReference type="NCBI Taxonomy" id="163516"/>
    <lineage>
        <taxon>Eukaryota</taxon>
        <taxon>Sar</taxon>
        <taxon>Stramenopiles</taxon>
        <taxon>Ochrophyta</taxon>
        <taxon>Bacillariophyta</taxon>
        <taxon>Coscinodiscophyceae</taxon>
        <taxon>Chaetocerotophycidae</taxon>
        <taxon>Leptocylindrales</taxon>
        <taxon>Leptocylindraceae</taxon>
        <taxon>Leptocylindrus</taxon>
    </lineage>
</organism>
<dbReference type="PROSITE" id="PS50800">
    <property type="entry name" value="SAP"/>
    <property type="match status" value="1"/>
</dbReference>
<sequence>MAMSNRVTNASYAVCCLLACCSVGDCLLMPGRNFLPFGRPVYSGPVSATEYSACAGFPCTTSSFSTILTMVTSENSNDQGSGLLNDEDLLKSVSLDMLKDIASQQGISADGSKMDILKRLRAYVNNPENIKAFDDEDRDAMDDDWVGGLDFEDVDTDWIDDLDDTKDM</sequence>
<evidence type="ECO:0000256" key="1">
    <source>
        <dbReference type="SAM" id="SignalP"/>
    </source>
</evidence>
<feature type="chain" id="PRO_5031212692" description="SAP domain-containing protein" evidence="1">
    <location>
        <begin position="27"/>
        <end position="168"/>
    </location>
</feature>
<dbReference type="EMBL" id="HBGY01022677">
    <property type="protein sequence ID" value="CAD9593862.1"/>
    <property type="molecule type" value="Transcribed_RNA"/>
</dbReference>
<dbReference type="SMART" id="SM00513">
    <property type="entry name" value="SAP"/>
    <property type="match status" value="1"/>
</dbReference>
<accession>A0A7S2L288</accession>
<dbReference type="AlphaFoldDB" id="A0A7S2L288"/>
<evidence type="ECO:0000313" key="3">
    <source>
        <dbReference type="EMBL" id="CAD9593862.1"/>
    </source>
</evidence>
<feature type="domain" description="SAP" evidence="2">
    <location>
        <begin position="90"/>
        <end position="124"/>
    </location>
</feature>
<proteinExistence type="predicted"/>
<evidence type="ECO:0000259" key="2">
    <source>
        <dbReference type="PROSITE" id="PS50800"/>
    </source>
</evidence>
<reference evidence="3" key="1">
    <citation type="submission" date="2021-01" db="EMBL/GenBank/DDBJ databases">
        <authorList>
            <person name="Corre E."/>
            <person name="Pelletier E."/>
            <person name="Niang G."/>
            <person name="Scheremetjew M."/>
            <person name="Finn R."/>
            <person name="Kale V."/>
            <person name="Holt S."/>
            <person name="Cochrane G."/>
            <person name="Meng A."/>
            <person name="Brown T."/>
            <person name="Cohen L."/>
        </authorList>
    </citation>
    <scope>NUCLEOTIDE SEQUENCE</scope>
    <source>
        <strain evidence="3">B650</strain>
    </source>
</reference>
<name>A0A7S2L288_9STRA</name>
<protein>
    <recommendedName>
        <fullName evidence="2">SAP domain-containing protein</fullName>
    </recommendedName>
</protein>